<dbReference type="Gene3D" id="1.10.357.10">
    <property type="entry name" value="Tetracycline Repressor, domain 2"/>
    <property type="match status" value="1"/>
</dbReference>
<evidence type="ECO:0000259" key="4">
    <source>
        <dbReference type="Pfam" id="PF02909"/>
    </source>
</evidence>
<keyword evidence="2" id="KW-0805">Transcription regulation</keyword>
<dbReference type="InterPro" id="IPR036271">
    <property type="entry name" value="Tet_transcr_reg_TetR-rel_C_sf"/>
</dbReference>
<keyword evidence="1" id="KW-0678">Repressor</keyword>
<reference evidence="5" key="1">
    <citation type="submission" date="2016-06" db="EMBL/GenBank/DDBJ databases">
        <title>Pandoraea oxalativorans DSM 23570 Genome Sequencing.</title>
        <authorList>
            <person name="Ee R."/>
            <person name="Lim Y.-L."/>
            <person name="Yong D."/>
            <person name="Yin W.-F."/>
            <person name="Chan K.-G."/>
        </authorList>
    </citation>
    <scope>NUCLEOTIDE SEQUENCE</scope>
    <source>
        <strain evidence="5">DSM 23570</strain>
    </source>
</reference>
<keyword evidence="3" id="KW-0804">Transcription</keyword>
<gene>
    <name evidence="5" type="ORF">MB84_26485</name>
</gene>
<evidence type="ECO:0000313" key="6">
    <source>
        <dbReference type="Proteomes" id="UP000035050"/>
    </source>
</evidence>
<evidence type="ECO:0000256" key="2">
    <source>
        <dbReference type="ARBA" id="ARBA00023015"/>
    </source>
</evidence>
<dbReference type="GO" id="GO:0045892">
    <property type="term" value="P:negative regulation of DNA-templated transcription"/>
    <property type="evidence" value="ECO:0007669"/>
    <property type="project" value="InterPro"/>
</dbReference>
<dbReference type="AlphaFoldDB" id="A0A192B1B5"/>
<feature type="domain" description="Tetracycline repressor TetR C-terminal" evidence="4">
    <location>
        <begin position="2"/>
        <end position="85"/>
    </location>
</feature>
<accession>A0A192B1B5</accession>
<protein>
    <recommendedName>
        <fullName evidence="4">Tetracycline repressor TetR C-terminal domain-containing protein</fullName>
    </recommendedName>
</protein>
<dbReference type="RefSeq" id="WP_052653136.1">
    <property type="nucleotide sequence ID" value="NZ_CP011253.3"/>
</dbReference>
<dbReference type="InterPro" id="IPR003012">
    <property type="entry name" value="Tet_transcr_reg_TetR"/>
</dbReference>
<dbReference type="Pfam" id="PF02909">
    <property type="entry name" value="TetR_C_1"/>
    <property type="match status" value="1"/>
</dbReference>
<dbReference type="SUPFAM" id="SSF48498">
    <property type="entry name" value="Tetracyclin repressor-like, C-terminal domain"/>
    <property type="match status" value="1"/>
</dbReference>
<dbReference type="GO" id="GO:0046677">
    <property type="term" value="P:response to antibiotic"/>
    <property type="evidence" value="ECO:0007669"/>
    <property type="project" value="InterPro"/>
</dbReference>
<proteinExistence type="predicted"/>
<name>A0A192B1B5_9BURK</name>
<dbReference type="Proteomes" id="UP000035050">
    <property type="component" value="Chromosome"/>
</dbReference>
<dbReference type="EMBL" id="CP011253">
    <property type="protein sequence ID" value="ANJ87109.1"/>
    <property type="molecule type" value="Genomic_DNA"/>
</dbReference>
<organism evidence="5 6">
    <name type="scientific">Pandoraea oxalativorans</name>
    <dbReference type="NCBI Taxonomy" id="573737"/>
    <lineage>
        <taxon>Bacteria</taxon>
        <taxon>Pseudomonadati</taxon>
        <taxon>Pseudomonadota</taxon>
        <taxon>Betaproteobacteria</taxon>
        <taxon>Burkholderiales</taxon>
        <taxon>Burkholderiaceae</taxon>
        <taxon>Pandoraea</taxon>
    </lineage>
</organism>
<evidence type="ECO:0000256" key="3">
    <source>
        <dbReference type="ARBA" id="ARBA00023163"/>
    </source>
</evidence>
<evidence type="ECO:0000256" key="1">
    <source>
        <dbReference type="ARBA" id="ARBA00022491"/>
    </source>
</evidence>
<sequence>MLCTAGFAPADAARALIAISHYTVGSAMEQQGSEAEADVRREAASIDAKCPSAFLAQIFDEVQTEGPDVAFEFGLNALIEGLAARLAG</sequence>
<dbReference type="InterPro" id="IPR004111">
    <property type="entry name" value="Repressor_TetR_C"/>
</dbReference>
<evidence type="ECO:0000313" key="5">
    <source>
        <dbReference type="EMBL" id="ANJ87109.1"/>
    </source>
</evidence>
<dbReference type="KEGG" id="pox:MB84_26485"/>
<keyword evidence="6" id="KW-1185">Reference proteome</keyword>
<dbReference type="PRINTS" id="PR00400">
    <property type="entry name" value="TETREPRESSOR"/>
</dbReference>